<accession>A0ABN8QKP6</accession>
<evidence type="ECO:0000313" key="2">
    <source>
        <dbReference type="Proteomes" id="UP001159427"/>
    </source>
</evidence>
<reference evidence="1 2" key="1">
    <citation type="submission" date="2022-05" db="EMBL/GenBank/DDBJ databases">
        <authorList>
            <consortium name="Genoscope - CEA"/>
            <person name="William W."/>
        </authorList>
    </citation>
    <scope>NUCLEOTIDE SEQUENCE [LARGE SCALE GENOMIC DNA]</scope>
</reference>
<keyword evidence="2" id="KW-1185">Reference proteome</keyword>
<sequence>MADVQVLADVYSDHRIHLSTSTQSLHDLVFLYNDVLKDIFDTLAPIQTRWIRHRPQAPWYDDNLRQVKRDKRKLERKFRKSGLRVDKQQFELKCSEYNSLLETSKRNFFKSRIEQADRDQLFKLVDGLFSVNTTVLPPYDSLEQLAGDFNAFVIGKIRGLRMELMNPYFGRIRK</sequence>
<evidence type="ECO:0000313" key="1">
    <source>
        <dbReference type="EMBL" id="CAH3165437.1"/>
    </source>
</evidence>
<organism evidence="1 2">
    <name type="scientific">Porites evermanni</name>
    <dbReference type="NCBI Taxonomy" id="104178"/>
    <lineage>
        <taxon>Eukaryota</taxon>
        <taxon>Metazoa</taxon>
        <taxon>Cnidaria</taxon>
        <taxon>Anthozoa</taxon>
        <taxon>Hexacorallia</taxon>
        <taxon>Scleractinia</taxon>
        <taxon>Fungiina</taxon>
        <taxon>Poritidae</taxon>
        <taxon>Porites</taxon>
    </lineage>
</organism>
<gene>
    <name evidence="1" type="ORF">PEVE_00005315</name>
</gene>
<dbReference type="EMBL" id="CALNXI010001337">
    <property type="protein sequence ID" value="CAH3165437.1"/>
    <property type="molecule type" value="Genomic_DNA"/>
</dbReference>
<dbReference type="Proteomes" id="UP001159427">
    <property type="component" value="Unassembled WGS sequence"/>
</dbReference>
<proteinExistence type="predicted"/>
<dbReference type="PANTHER" id="PTHR46670">
    <property type="entry name" value="ENDO/EXONUCLEASE/PHOSPHATASE DOMAIN-CONTAINING PROTEIN"/>
    <property type="match status" value="1"/>
</dbReference>
<dbReference type="PANTHER" id="PTHR46670:SF3">
    <property type="entry name" value="ENDONUCLEASE_EXONUCLEASE_PHOSPHATASE DOMAIN-CONTAINING PROTEIN"/>
    <property type="match status" value="1"/>
</dbReference>
<protein>
    <submittedName>
        <fullName evidence="1">Uncharacterized protein</fullName>
    </submittedName>
</protein>
<name>A0ABN8QKP6_9CNID</name>
<comment type="caution">
    <text evidence="1">The sequence shown here is derived from an EMBL/GenBank/DDBJ whole genome shotgun (WGS) entry which is preliminary data.</text>
</comment>